<dbReference type="CDD" id="cd00130">
    <property type="entry name" value="PAS"/>
    <property type="match status" value="1"/>
</dbReference>
<dbReference type="InterPro" id="IPR003594">
    <property type="entry name" value="HATPase_dom"/>
</dbReference>
<dbReference type="Pfam" id="PF00072">
    <property type="entry name" value="Response_reg"/>
    <property type="match status" value="2"/>
</dbReference>
<dbReference type="Pfam" id="PF02518">
    <property type="entry name" value="HATPase_c"/>
    <property type="match status" value="1"/>
</dbReference>
<dbReference type="EMBL" id="CP157484">
    <property type="protein sequence ID" value="XBO39059.1"/>
    <property type="molecule type" value="Genomic_DNA"/>
</dbReference>
<dbReference type="NCBIfam" id="TIGR00229">
    <property type="entry name" value="sensory_box"/>
    <property type="match status" value="1"/>
</dbReference>
<comment type="catalytic activity">
    <reaction evidence="1">
        <text>ATP + protein L-histidine = ADP + protein N-phospho-L-histidine.</text>
        <dbReference type="EC" id="2.7.13.3"/>
    </reaction>
</comment>
<dbReference type="Gene3D" id="3.30.565.10">
    <property type="entry name" value="Histidine kinase-like ATPase, C-terminal domain"/>
    <property type="match status" value="1"/>
</dbReference>
<evidence type="ECO:0000256" key="4">
    <source>
        <dbReference type="PROSITE-ProRule" id="PRU00169"/>
    </source>
</evidence>
<dbReference type="InterPro" id="IPR001789">
    <property type="entry name" value="Sig_transdc_resp-reg_receiver"/>
</dbReference>
<dbReference type="PROSITE" id="PS50110">
    <property type="entry name" value="RESPONSE_REGULATORY"/>
    <property type="match status" value="2"/>
</dbReference>
<evidence type="ECO:0000259" key="7">
    <source>
        <dbReference type="PROSITE" id="PS50112"/>
    </source>
</evidence>
<dbReference type="SUPFAM" id="SSF52172">
    <property type="entry name" value="CheY-like"/>
    <property type="match status" value="2"/>
</dbReference>
<feature type="domain" description="PAC" evidence="8">
    <location>
        <begin position="208"/>
        <end position="263"/>
    </location>
</feature>
<keyword evidence="3 4" id="KW-0597">Phosphoprotein</keyword>
<dbReference type="PROSITE" id="PS50113">
    <property type="entry name" value="PAC"/>
    <property type="match status" value="1"/>
</dbReference>
<proteinExistence type="predicted"/>
<feature type="domain" description="Response regulatory" evidence="6">
    <location>
        <begin position="13"/>
        <end position="127"/>
    </location>
</feature>
<evidence type="ECO:0000259" key="6">
    <source>
        <dbReference type="PROSITE" id="PS50110"/>
    </source>
</evidence>
<name>A0AAU7JG80_9HYPH</name>
<feature type="domain" description="PAS" evidence="7">
    <location>
        <begin position="139"/>
        <end position="209"/>
    </location>
</feature>
<dbReference type="InterPro" id="IPR036890">
    <property type="entry name" value="HATPase_C_sf"/>
</dbReference>
<evidence type="ECO:0000256" key="1">
    <source>
        <dbReference type="ARBA" id="ARBA00000085"/>
    </source>
</evidence>
<dbReference type="InterPro" id="IPR004358">
    <property type="entry name" value="Sig_transdc_His_kin-like_C"/>
</dbReference>
<dbReference type="InterPro" id="IPR000014">
    <property type="entry name" value="PAS"/>
</dbReference>
<feature type="modified residue" description="4-aspartylphosphate" evidence="4">
    <location>
        <position position="62"/>
    </location>
</feature>
<feature type="domain" description="Histidine kinase" evidence="5">
    <location>
        <begin position="276"/>
        <end position="496"/>
    </location>
</feature>
<dbReference type="Pfam" id="PF00512">
    <property type="entry name" value="HisKA"/>
    <property type="match status" value="1"/>
</dbReference>
<organism evidence="9">
    <name type="scientific">Alsobacter sp. KACC 23698</name>
    <dbReference type="NCBI Taxonomy" id="3149229"/>
    <lineage>
        <taxon>Bacteria</taxon>
        <taxon>Pseudomonadati</taxon>
        <taxon>Pseudomonadota</taxon>
        <taxon>Alphaproteobacteria</taxon>
        <taxon>Hyphomicrobiales</taxon>
        <taxon>Alsobacteraceae</taxon>
        <taxon>Alsobacter</taxon>
    </lineage>
</organism>
<dbReference type="CDD" id="cd00082">
    <property type="entry name" value="HisKA"/>
    <property type="match status" value="1"/>
</dbReference>
<feature type="modified residue" description="4-aspartylphosphate" evidence="4">
    <location>
        <position position="567"/>
    </location>
</feature>
<dbReference type="InterPro" id="IPR035965">
    <property type="entry name" value="PAS-like_dom_sf"/>
</dbReference>
<dbReference type="Gene3D" id="3.40.50.2300">
    <property type="match status" value="2"/>
</dbReference>
<dbReference type="Gene3D" id="1.10.287.130">
    <property type="match status" value="1"/>
</dbReference>
<accession>A0AAU7JG80</accession>
<dbReference type="PRINTS" id="PR00344">
    <property type="entry name" value="BCTRLSENSOR"/>
</dbReference>
<dbReference type="AlphaFoldDB" id="A0AAU7JG80"/>
<dbReference type="SUPFAM" id="SSF47384">
    <property type="entry name" value="Homodimeric domain of signal transducing histidine kinase"/>
    <property type="match status" value="1"/>
</dbReference>
<dbReference type="RefSeq" id="WP_406855899.1">
    <property type="nucleotide sequence ID" value="NZ_CP157484.1"/>
</dbReference>
<reference evidence="9" key="1">
    <citation type="submission" date="2024-05" db="EMBL/GenBank/DDBJ databases">
        <authorList>
            <person name="Kim S."/>
            <person name="Heo J."/>
            <person name="Choi H."/>
            <person name="Choi Y."/>
            <person name="Kwon S.-W."/>
            <person name="Kim Y."/>
        </authorList>
    </citation>
    <scope>NUCLEOTIDE SEQUENCE</scope>
    <source>
        <strain evidence="9">KACC 23698</strain>
    </source>
</reference>
<evidence type="ECO:0000256" key="3">
    <source>
        <dbReference type="ARBA" id="ARBA00022553"/>
    </source>
</evidence>
<dbReference type="PROSITE" id="PS50109">
    <property type="entry name" value="HIS_KIN"/>
    <property type="match status" value="1"/>
</dbReference>
<dbReference type="EC" id="2.7.13.3" evidence="2"/>
<evidence type="ECO:0000256" key="2">
    <source>
        <dbReference type="ARBA" id="ARBA00012438"/>
    </source>
</evidence>
<dbReference type="PANTHER" id="PTHR43065">
    <property type="entry name" value="SENSOR HISTIDINE KINASE"/>
    <property type="match status" value="1"/>
</dbReference>
<dbReference type="SMART" id="SM00091">
    <property type="entry name" value="PAS"/>
    <property type="match status" value="1"/>
</dbReference>
<dbReference type="InterPro" id="IPR011006">
    <property type="entry name" value="CheY-like_superfamily"/>
</dbReference>
<feature type="domain" description="Response regulatory" evidence="6">
    <location>
        <begin position="517"/>
        <end position="627"/>
    </location>
</feature>
<dbReference type="InterPro" id="IPR013656">
    <property type="entry name" value="PAS_4"/>
</dbReference>
<dbReference type="SMART" id="SM00387">
    <property type="entry name" value="HATPase_c"/>
    <property type="match status" value="1"/>
</dbReference>
<dbReference type="InterPro" id="IPR003661">
    <property type="entry name" value="HisK_dim/P_dom"/>
</dbReference>
<dbReference type="GO" id="GO:0000155">
    <property type="term" value="F:phosphorelay sensor kinase activity"/>
    <property type="evidence" value="ECO:0007669"/>
    <property type="project" value="InterPro"/>
</dbReference>
<protein>
    <recommendedName>
        <fullName evidence="2">histidine kinase</fullName>
        <ecNumber evidence="2">2.7.13.3</ecNumber>
    </recommendedName>
</protein>
<evidence type="ECO:0000259" key="8">
    <source>
        <dbReference type="PROSITE" id="PS50113"/>
    </source>
</evidence>
<dbReference type="SMART" id="SM00388">
    <property type="entry name" value="HisKA"/>
    <property type="match status" value="1"/>
</dbReference>
<dbReference type="PANTHER" id="PTHR43065:SF42">
    <property type="entry name" value="TWO-COMPONENT SENSOR PPRA"/>
    <property type="match status" value="1"/>
</dbReference>
<sequence length="634" mass="68038">MSMHEAIAAGRGTILVVDDEPDILVALDDLLGADYEVLSSSSPADALETLRARPDVLVIVSDERMPGMMGHAFLRQARAFSQAEAILLTGYADLPAVVGAVNEGGISGYAPKPWDPNALRSMVAGAVERRRLKLELQTERALLRGLLDNIPDAIAFKDAEGRFVRLNDRKAAMLGASPTDCIGRREDDFVDAERAAAVAAAEREVAATAVAAEVTEEVAAEGGSRWRVVTRTPIIGPTGSVDFIAAIERDVTEQRRLDARLRQAEKMQALGTLAGGVAHDFNNLLTAVLGSIDLAARRIEDNPRVSRLLANAAYAARRGASLTHRLLSFSRQRELEPRVVNPNVVLAEMSDLLSRTLGGMVQIEKDCEPDLWSVMIDPAQLELAVLNLCINARDAMPEGGLLTLSTRNVVAVDGDELSLTPGEYVLLSVRDTGSGIPPDVLARIFEPFFTTKEVGKGTGLGLSMVYGLVQQSGGLVDVETAPGAGTVMNLYLPRSTEEPQPDLAVEDGPAQARSGARILIVDDDRDVRSVTAQFLQELGFEVREAVSAAEALRILGQAEPPGLVIADVAMPEMNGIELANQMRADYPRIPVLLVTGYADLSGAQVDFAMIHKPFQLEDLNQAVNKLLRGRPAAE</sequence>
<dbReference type="SMART" id="SM00448">
    <property type="entry name" value="REC"/>
    <property type="match status" value="2"/>
</dbReference>
<dbReference type="Pfam" id="PF08448">
    <property type="entry name" value="PAS_4"/>
    <property type="match status" value="1"/>
</dbReference>
<dbReference type="SUPFAM" id="SSF55785">
    <property type="entry name" value="PYP-like sensor domain (PAS domain)"/>
    <property type="match status" value="1"/>
</dbReference>
<dbReference type="SUPFAM" id="SSF55874">
    <property type="entry name" value="ATPase domain of HSP90 chaperone/DNA topoisomerase II/histidine kinase"/>
    <property type="match status" value="1"/>
</dbReference>
<dbReference type="InterPro" id="IPR005467">
    <property type="entry name" value="His_kinase_dom"/>
</dbReference>
<dbReference type="PROSITE" id="PS50112">
    <property type="entry name" value="PAS"/>
    <property type="match status" value="1"/>
</dbReference>
<evidence type="ECO:0000313" key="9">
    <source>
        <dbReference type="EMBL" id="XBO39059.1"/>
    </source>
</evidence>
<evidence type="ECO:0000259" key="5">
    <source>
        <dbReference type="PROSITE" id="PS50109"/>
    </source>
</evidence>
<dbReference type="InterPro" id="IPR000700">
    <property type="entry name" value="PAS-assoc_C"/>
</dbReference>
<gene>
    <name evidence="9" type="ORF">ABEG18_25845</name>
</gene>
<dbReference type="Gene3D" id="3.30.450.20">
    <property type="entry name" value="PAS domain"/>
    <property type="match status" value="1"/>
</dbReference>
<dbReference type="InterPro" id="IPR036097">
    <property type="entry name" value="HisK_dim/P_sf"/>
</dbReference>